<protein>
    <submittedName>
        <fullName evidence="2">Transcriptional regulator</fullName>
    </submittedName>
</protein>
<accession>A0A6N7PQL1</accession>
<keyword evidence="3" id="KW-1185">Reference proteome</keyword>
<proteinExistence type="predicted"/>
<feature type="region of interest" description="Disordered" evidence="1">
    <location>
        <begin position="1"/>
        <end position="26"/>
    </location>
</feature>
<reference evidence="2 3" key="1">
    <citation type="submission" date="2019-10" db="EMBL/GenBank/DDBJ databases">
        <title>A soil myxobacterium in the family Polyangiaceae.</title>
        <authorList>
            <person name="Li Y."/>
            <person name="Wang J."/>
        </authorList>
    </citation>
    <scope>NUCLEOTIDE SEQUENCE [LARGE SCALE GENOMIC DNA]</scope>
    <source>
        <strain evidence="2 3">DSM 14734</strain>
    </source>
</reference>
<dbReference type="RefSeq" id="WP_240807061.1">
    <property type="nucleotide sequence ID" value="NZ_WJIE01000005.1"/>
</dbReference>
<dbReference type="Proteomes" id="UP000440224">
    <property type="component" value="Unassembled WGS sequence"/>
</dbReference>
<sequence>MRLRLVHPAPQGQGTDPPRGRKSDLLSLTDDQNDRLRAAIKHLRGAYGTYACLATVVGVRKGLLVNVATGVHRGSHALAFHVARAGGVSVEQILTPGVADASRCALCGRKRGAS</sequence>
<name>A0A6N7PQL1_9BACT</name>
<comment type="caution">
    <text evidence="2">The sequence shown here is derived from an EMBL/GenBank/DDBJ whole genome shotgun (WGS) entry which is preliminary data.</text>
</comment>
<dbReference type="AlphaFoldDB" id="A0A6N7PQL1"/>
<gene>
    <name evidence="2" type="ORF">GF068_20440</name>
</gene>
<dbReference type="EMBL" id="WJIE01000005">
    <property type="protein sequence ID" value="MRG94273.1"/>
    <property type="molecule type" value="Genomic_DNA"/>
</dbReference>
<organism evidence="2 3">
    <name type="scientific">Polyangium spumosum</name>
    <dbReference type="NCBI Taxonomy" id="889282"/>
    <lineage>
        <taxon>Bacteria</taxon>
        <taxon>Pseudomonadati</taxon>
        <taxon>Myxococcota</taxon>
        <taxon>Polyangia</taxon>
        <taxon>Polyangiales</taxon>
        <taxon>Polyangiaceae</taxon>
        <taxon>Polyangium</taxon>
    </lineage>
</organism>
<evidence type="ECO:0000313" key="3">
    <source>
        <dbReference type="Proteomes" id="UP000440224"/>
    </source>
</evidence>
<evidence type="ECO:0000313" key="2">
    <source>
        <dbReference type="EMBL" id="MRG94273.1"/>
    </source>
</evidence>
<evidence type="ECO:0000256" key="1">
    <source>
        <dbReference type="SAM" id="MobiDB-lite"/>
    </source>
</evidence>